<proteinExistence type="inferred from homology"/>
<dbReference type="PANTHER" id="PTHR14209:SF9">
    <property type="entry name" value="GDSL ESTERASE_LIPASE CPRD49"/>
    <property type="match status" value="1"/>
</dbReference>
<gene>
    <name evidence="4" type="ORF">KC19_10G128100</name>
</gene>
<dbReference type="EMBL" id="CM026431">
    <property type="protein sequence ID" value="KAG0559771.1"/>
    <property type="molecule type" value="Genomic_DNA"/>
</dbReference>
<sequence length="254" mass="28467">MPPPRHTRPKFVLFGASMTEYSFSQGGWGAGLANIYCRKADIVLRGFRGWNTRRAIEEMKKIFPEDAEEQPDLVVVFFGANDAAFAMPSGQGQHVPLSEFEDNLCRIATYLQGLSDKTRVILTTPPPIYEAARLEYGRQKYGEQAANYLDRSNERAGKYAAACRSAAQKVGAGNIDLWTSIQQQPNWFTTCLTDGMHLSSKGSSVMLNELLNVLKYSSWGLYFATMPEDFSEPSIYSYIHPSFEECDEALRIAT</sequence>
<comment type="caution">
    <text evidence="4">The sequence shown here is derived from an EMBL/GenBank/DDBJ whole genome shotgun (WGS) entry which is preliminary data.</text>
</comment>
<dbReference type="PANTHER" id="PTHR14209">
    <property type="entry name" value="ISOAMYL ACETATE-HYDROLYZING ESTERASE 1"/>
    <property type="match status" value="1"/>
</dbReference>
<name>A0A8T0GJV5_CERPU</name>
<keyword evidence="2" id="KW-0378">Hydrolase</keyword>
<dbReference type="SUPFAM" id="SSF52266">
    <property type="entry name" value="SGNH hydrolase"/>
    <property type="match status" value="1"/>
</dbReference>
<dbReference type="Pfam" id="PF13472">
    <property type="entry name" value="Lipase_GDSL_2"/>
    <property type="match status" value="1"/>
</dbReference>
<comment type="similarity">
    <text evidence="1">Belongs to the 'GDSL' lipolytic enzyme family.</text>
</comment>
<dbReference type="InterPro" id="IPR013830">
    <property type="entry name" value="SGNH_hydro"/>
</dbReference>
<dbReference type="AlphaFoldDB" id="A0A8T0GJV5"/>
<dbReference type="CDD" id="cd01838">
    <property type="entry name" value="Isoamyl_acetate_hydrolase_like"/>
    <property type="match status" value="1"/>
</dbReference>
<protein>
    <recommendedName>
        <fullName evidence="3">SGNH hydrolase-type esterase domain-containing protein</fullName>
    </recommendedName>
</protein>
<evidence type="ECO:0000313" key="5">
    <source>
        <dbReference type="Proteomes" id="UP000822688"/>
    </source>
</evidence>
<dbReference type="InterPro" id="IPR045136">
    <property type="entry name" value="Iah1-like"/>
</dbReference>
<dbReference type="InterPro" id="IPR036514">
    <property type="entry name" value="SGNH_hydro_sf"/>
</dbReference>
<dbReference type="OrthoDB" id="671439at2759"/>
<feature type="domain" description="SGNH hydrolase-type esterase" evidence="3">
    <location>
        <begin position="14"/>
        <end position="202"/>
    </location>
</feature>
<evidence type="ECO:0000313" key="4">
    <source>
        <dbReference type="EMBL" id="KAG0559771.1"/>
    </source>
</evidence>
<reference evidence="4" key="1">
    <citation type="submission" date="2020-06" db="EMBL/GenBank/DDBJ databases">
        <title>WGS assembly of Ceratodon purpureus strain R40.</title>
        <authorList>
            <person name="Carey S.B."/>
            <person name="Jenkins J."/>
            <person name="Shu S."/>
            <person name="Lovell J.T."/>
            <person name="Sreedasyam A."/>
            <person name="Maumus F."/>
            <person name="Tiley G.P."/>
            <person name="Fernandez-Pozo N."/>
            <person name="Barry K."/>
            <person name="Chen C."/>
            <person name="Wang M."/>
            <person name="Lipzen A."/>
            <person name="Daum C."/>
            <person name="Saski C.A."/>
            <person name="Payton A.C."/>
            <person name="Mcbreen J.C."/>
            <person name="Conrad R.E."/>
            <person name="Kollar L.M."/>
            <person name="Olsson S."/>
            <person name="Huttunen S."/>
            <person name="Landis J.B."/>
            <person name="Wickett N.J."/>
            <person name="Johnson M.G."/>
            <person name="Rensing S.A."/>
            <person name="Grimwood J."/>
            <person name="Schmutz J."/>
            <person name="Mcdaniel S.F."/>
        </authorList>
    </citation>
    <scope>NUCLEOTIDE SEQUENCE</scope>
    <source>
        <strain evidence="4">R40</strain>
    </source>
</reference>
<dbReference type="FunFam" id="3.40.50.1110:FF:000002">
    <property type="entry name" value="isoamyl acetate-hydrolyzing esterase 1 homolog"/>
    <property type="match status" value="1"/>
</dbReference>
<keyword evidence="5" id="KW-1185">Reference proteome</keyword>
<dbReference type="Proteomes" id="UP000822688">
    <property type="component" value="Chromosome 10"/>
</dbReference>
<dbReference type="GO" id="GO:0016788">
    <property type="term" value="F:hydrolase activity, acting on ester bonds"/>
    <property type="evidence" value="ECO:0007669"/>
    <property type="project" value="InterPro"/>
</dbReference>
<evidence type="ECO:0000259" key="3">
    <source>
        <dbReference type="Pfam" id="PF13472"/>
    </source>
</evidence>
<accession>A0A8T0GJV5</accession>
<organism evidence="4 5">
    <name type="scientific">Ceratodon purpureus</name>
    <name type="common">Fire moss</name>
    <name type="synonym">Dicranum purpureum</name>
    <dbReference type="NCBI Taxonomy" id="3225"/>
    <lineage>
        <taxon>Eukaryota</taxon>
        <taxon>Viridiplantae</taxon>
        <taxon>Streptophyta</taxon>
        <taxon>Embryophyta</taxon>
        <taxon>Bryophyta</taxon>
        <taxon>Bryophytina</taxon>
        <taxon>Bryopsida</taxon>
        <taxon>Dicranidae</taxon>
        <taxon>Pseudoditrichales</taxon>
        <taxon>Ditrichaceae</taxon>
        <taxon>Ceratodon</taxon>
    </lineage>
</organism>
<evidence type="ECO:0000256" key="1">
    <source>
        <dbReference type="ARBA" id="ARBA00008668"/>
    </source>
</evidence>
<dbReference type="Gene3D" id="3.40.50.1110">
    <property type="entry name" value="SGNH hydrolase"/>
    <property type="match status" value="1"/>
</dbReference>
<evidence type="ECO:0000256" key="2">
    <source>
        <dbReference type="ARBA" id="ARBA00022801"/>
    </source>
</evidence>